<keyword evidence="3" id="KW-0808">Transferase</keyword>
<dbReference type="GO" id="GO:1990817">
    <property type="term" value="F:poly(A) RNA polymerase activity"/>
    <property type="evidence" value="ECO:0007669"/>
    <property type="project" value="TreeGrafter"/>
</dbReference>
<dbReference type="SUPFAM" id="SSF81301">
    <property type="entry name" value="Nucleotidyltransferase"/>
    <property type="match status" value="1"/>
</dbReference>
<feature type="compositionally biased region" description="Basic and acidic residues" evidence="1">
    <location>
        <begin position="181"/>
        <end position="212"/>
    </location>
</feature>
<keyword evidence="4" id="KW-1185">Reference proteome</keyword>
<reference evidence="3 4" key="1">
    <citation type="submission" date="2015-07" db="EMBL/GenBank/DDBJ databases">
        <title>The genome of Pseudoloma neurophilia, a relevant intracellular parasite of the zebrafish.</title>
        <authorList>
            <person name="Ndikumana S."/>
            <person name="Pelin A."/>
            <person name="Sanders J."/>
            <person name="Corradi N."/>
        </authorList>
    </citation>
    <scope>NUCLEOTIDE SEQUENCE [LARGE SCALE GENOMIC DNA]</scope>
    <source>
        <strain evidence="3 4">MK1</strain>
    </source>
</reference>
<dbReference type="PANTHER" id="PTHR10682:SF10">
    <property type="entry name" value="POLYNUCLEOTIDE ADENYLYLTRANSFERASE"/>
    <property type="match status" value="1"/>
</dbReference>
<accession>A0A0R0LWI7</accession>
<feature type="compositionally biased region" description="Basic and acidic residues" evidence="1">
    <location>
        <begin position="224"/>
        <end position="238"/>
    </location>
</feature>
<feature type="domain" description="Poly(A) polymerase nucleotidyltransferase" evidence="2">
    <location>
        <begin position="19"/>
        <end position="145"/>
    </location>
</feature>
<feature type="compositionally biased region" description="Basic residues" evidence="1">
    <location>
        <begin position="213"/>
        <end position="223"/>
    </location>
</feature>
<evidence type="ECO:0000313" key="4">
    <source>
        <dbReference type="Proteomes" id="UP000051530"/>
    </source>
</evidence>
<protein>
    <submittedName>
        <fullName evidence="3">Poly(A) polymerase, nucleotidyltransferase</fullName>
    </submittedName>
</protein>
<dbReference type="CDD" id="cd05402">
    <property type="entry name" value="NT_PAP_TUTase"/>
    <property type="match status" value="1"/>
</dbReference>
<comment type="caution">
    <text evidence="3">The sequence shown here is derived from an EMBL/GenBank/DDBJ whole genome shotgun (WGS) entry which is preliminary data.</text>
</comment>
<dbReference type="EMBL" id="LGUB01001071">
    <property type="protein sequence ID" value="KRH92261.1"/>
    <property type="molecule type" value="Genomic_DNA"/>
</dbReference>
<dbReference type="PANTHER" id="PTHR10682">
    <property type="entry name" value="POLY A POLYMERASE"/>
    <property type="match status" value="1"/>
</dbReference>
<dbReference type="AlphaFoldDB" id="A0A0R0LWI7"/>
<dbReference type="Proteomes" id="UP000051530">
    <property type="component" value="Unassembled WGS sequence"/>
</dbReference>
<evidence type="ECO:0000313" key="3">
    <source>
        <dbReference type="EMBL" id="KRH92261.1"/>
    </source>
</evidence>
<dbReference type="InterPro" id="IPR048840">
    <property type="entry name" value="PolA_pol_NTPase"/>
</dbReference>
<dbReference type="InterPro" id="IPR043519">
    <property type="entry name" value="NT_sf"/>
</dbReference>
<evidence type="ECO:0000256" key="1">
    <source>
        <dbReference type="SAM" id="MobiDB-lite"/>
    </source>
</evidence>
<feature type="compositionally biased region" description="Basic and acidic residues" evidence="1">
    <location>
        <begin position="263"/>
        <end position="284"/>
    </location>
</feature>
<feature type="compositionally biased region" description="Acidic residues" evidence="1">
    <location>
        <begin position="155"/>
        <end position="176"/>
    </location>
</feature>
<proteinExistence type="predicted"/>
<dbReference type="GO" id="GO:0005634">
    <property type="term" value="C:nucleus"/>
    <property type="evidence" value="ECO:0007669"/>
    <property type="project" value="TreeGrafter"/>
</dbReference>
<dbReference type="OrthoDB" id="412748at2759"/>
<gene>
    <name evidence="3" type="ORF">M153_8844000122</name>
</gene>
<feature type="non-terminal residue" evidence="3">
    <location>
        <position position="301"/>
    </location>
</feature>
<feature type="region of interest" description="Disordered" evidence="1">
    <location>
        <begin position="149"/>
        <end position="301"/>
    </location>
</feature>
<organism evidence="3 4">
    <name type="scientific">Pseudoloma neurophilia</name>
    <dbReference type="NCBI Taxonomy" id="146866"/>
    <lineage>
        <taxon>Eukaryota</taxon>
        <taxon>Fungi</taxon>
        <taxon>Fungi incertae sedis</taxon>
        <taxon>Microsporidia</taxon>
        <taxon>Pseudoloma</taxon>
    </lineage>
</organism>
<sequence>MIKNSSEKYGITGILDNRTKKCLETSTSLQNYLYDQEIYETEAELVERERVLGKLSFLFNQFVINVLKRKKIKYSNIESKIFTFGSYRLGVHTKGADIDTLCVGPRFVERREFFNEFSNILIENGFEVEKIEEAYVPLMQLNYKIEENKNTSNEELNDEELNDKEPNDEDLNDEEINTSVKEQHSDEEPNDKEMKTSDEEPNDEDLKTEQKKTPVKKLKTKRKNTSDEEIKTSDEEQHSAGMETQSDERVTDLTPSKKRIRYEKHGSDDEKIEKGPQQEIEKNVPHAFSSIPDTTKDNTKD</sequence>
<evidence type="ECO:0000259" key="2">
    <source>
        <dbReference type="Pfam" id="PF20750"/>
    </source>
</evidence>
<dbReference type="Gene3D" id="3.30.460.10">
    <property type="entry name" value="Beta Polymerase, domain 2"/>
    <property type="match status" value="1"/>
</dbReference>
<dbReference type="Pfam" id="PF20750">
    <property type="entry name" value="PAP_NTPase"/>
    <property type="match status" value="1"/>
</dbReference>
<dbReference type="VEuPathDB" id="MicrosporidiaDB:M153_8844000122"/>
<name>A0A0R0LWI7_9MICR</name>